<evidence type="ECO:0000256" key="8">
    <source>
        <dbReference type="ARBA" id="ARBA00023136"/>
    </source>
</evidence>
<dbReference type="PANTHER" id="PTHR30386">
    <property type="entry name" value="MEMBRANE FUSION SUBUNIT OF EMRAB-TOLC MULTIDRUG EFFLUX PUMP"/>
    <property type="match status" value="1"/>
</dbReference>
<organism evidence="12 13">
    <name type="scientific">Rhodobacter capsulatus</name>
    <name type="common">Rhodopseudomonas capsulata</name>
    <dbReference type="NCBI Taxonomy" id="1061"/>
    <lineage>
        <taxon>Bacteria</taxon>
        <taxon>Pseudomonadati</taxon>
        <taxon>Pseudomonadota</taxon>
        <taxon>Alphaproteobacteria</taxon>
        <taxon>Rhodobacterales</taxon>
        <taxon>Rhodobacter group</taxon>
        <taxon>Rhodobacter</taxon>
    </lineage>
</organism>
<dbReference type="Gene3D" id="2.40.50.100">
    <property type="match status" value="1"/>
</dbReference>
<dbReference type="InterPro" id="IPR058982">
    <property type="entry name" value="Beta-barrel_AprE"/>
</dbReference>
<feature type="domain" description="AprE-like beta-barrel" evidence="11">
    <location>
        <begin position="324"/>
        <end position="415"/>
    </location>
</feature>
<dbReference type="PANTHER" id="PTHR30386:SF26">
    <property type="entry name" value="TRANSPORT PROTEIN COMB"/>
    <property type="match status" value="1"/>
</dbReference>
<evidence type="ECO:0000256" key="7">
    <source>
        <dbReference type="ARBA" id="ARBA00022989"/>
    </source>
</evidence>
<accession>A0A0N8VFY0</accession>
<evidence type="ECO:0000256" key="6">
    <source>
        <dbReference type="ARBA" id="ARBA00022692"/>
    </source>
</evidence>
<comment type="subcellular location">
    <subcellularLocation>
        <location evidence="1 9">Cell inner membrane</location>
        <topology evidence="1 9">Single-pass membrane protein</topology>
    </subcellularLocation>
</comment>
<sequence>MIQLGSIDREAIAFQDDLDRVQVEPVPVLLRLWPFLAAALLAGLIGLAAILRVDVVVTAPGQLAAAEPPLMLRPAASTRLDALLVRPGDVVVAGQLLARLDPTQPEADLAALEAERDALSARIARLTAELEGGVLAETGPALAAEADVLTERRLESRTKAEALQAEIASAEALIEAETGDGAGLREQLSILREVEAMRNTLAERQSGSQLAVLDARLMRLRAEADQRAHESRLAELRDRRDRAIAEHRMFLTSLKRSASEQLAEAQPRLQVVEEQIAKARALREMADLVAPRPGVVLRVAEGGVGSLIPAGNPVVVLVPTDVPLLAEIGLRSTDAGRVVAGDPVSIKIDAFPWREHGQLTGSLTEVGHASYRAQGASEAQHPAHVALDPAAVLDNLPPAATLLPGMTLSAEIHTGTRSVLSTFFEPILRGLAEALRDP</sequence>
<dbReference type="RefSeq" id="WP_055209518.1">
    <property type="nucleotide sequence ID" value="NZ_CP061202.1"/>
</dbReference>
<protein>
    <recommendedName>
        <fullName evidence="9">Membrane fusion protein (MFP) family protein</fullName>
    </recommendedName>
</protein>
<feature type="coiled-coil region" evidence="10">
    <location>
        <begin position="219"/>
        <end position="246"/>
    </location>
</feature>
<dbReference type="EMBL" id="FNAY01000006">
    <property type="protein sequence ID" value="SDF06699.1"/>
    <property type="molecule type" value="Genomic_DNA"/>
</dbReference>
<evidence type="ECO:0000256" key="10">
    <source>
        <dbReference type="SAM" id="Coils"/>
    </source>
</evidence>
<evidence type="ECO:0000259" key="11">
    <source>
        <dbReference type="Pfam" id="PF26002"/>
    </source>
</evidence>
<evidence type="ECO:0000256" key="4">
    <source>
        <dbReference type="ARBA" id="ARBA00022475"/>
    </source>
</evidence>
<keyword evidence="7 9" id="KW-1133">Transmembrane helix</keyword>
<comment type="similarity">
    <text evidence="2 9">Belongs to the membrane fusion protein (MFP) (TC 8.A.1) family.</text>
</comment>
<gene>
    <name evidence="12" type="ORF">SAMN04244550_01633</name>
</gene>
<dbReference type="GO" id="GO:0005886">
    <property type="term" value="C:plasma membrane"/>
    <property type="evidence" value="ECO:0007669"/>
    <property type="project" value="UniProtKB-SubCell"/>
</dbReference>
<evidence type="ECO:0000256" key="3">
    <source>
        <dbReference type="ARBA" id="ARBA00022448"/>
    </source>
</evidence>
<dbReference type="OrthoDB" id="9810980at2"/>
<keyword evidence="6 9" id="KW-0812">Transmembrane</keyword>
<evidence type="ECO:0000256" key="9">
    <source>
        <dbReference type="RuleBase" id="RU365093"/>
    </source>
</evidence>
<proteinExistence type="inferred from homology"/>
<dbReference type="InterPro" id="IPR050739">
    <property type="entry name" value="MFP"/>
</dbReference>
<dbReference type="Gene3D" id="1.10.287.470">
    <property type="entry name" value="Helix hairpin bin"/>
    <property type="match status" value="1"/>
</dbReference>
<dbReference type="AlphaFoldDB" id="A0A0N8VFY0"/>
<dbReference type="GO" id="GO:0015031">
    <property type="term" value="P:protein transport"/>
    <property type="evidence" value="ECO:0007669"/>
    <property type="project" value="InterPro"/>
</dbReference>
<evidence type="ECO:0000256" key="2">
    <source>
        <dbReference type="ARBA" id="ARBA00009477"/>
    </source>
</evidence>
<evidence type="ECO:0000256" key="5">
    <source>
        <dbReference type="ARBA" id="ARBA00022519"/>
    </source>
</evidence>
<evidence type="ECO:0000313" key="13">
    <source>
        <dbReference type="Proteomes" id="UP000183812"/>
    </source>
</evidence>
<reference evidence="12 13" key="1">
    <citation type="submission" date="2016-10" db="EMBL/GenBank/DDBJ databases">
        <authorList>
            <person name="de Groot N.N."/>
        </authorList>
    </citation>
    <scope>NUCLEOTIDE SEQUENCE [LARGE SCALE GENOMIC DNA]</scope>
    <source>
        <strain evidence="13">DSM 938 / 37b4</strain>
    </source>
</reference>
<dbReference type="NCBIfam" id="TIGR01843">
    <property type="entry name" value="type_I_hlyD"/>
    <property type="match status" value="1"/>
</dbReference>
<keyword evidence="10" id="KW-0175">Coiled coil</keyword>
<evidence type="ECO:0000313" key="12">
    <source>
        <dbReference type="EMBL" id="SDF06699.1"/>
    </source>
</evidence>
<dbReference type="Gene3D" id="2.40.30.170">
    <property type="match status" value="1"/>
</dbReference>
<dbReference type="PRINTS" id="PR01490">
    <property type="entry name" value="RTXTOXIND"/>
</dbReference>
<dbReference type="Pfam" id="PF26002">
    <property type="entry name" value="Beta-barrel_AprE"/>
    <property type="match status" value="1"/>
</dbReference>
<keyword evidence="3 9" id="KW-0813">Transport</keyword>
<feature type="coiled-coil region" evidence="10">
    <location>
        <begin position="109"/>
        <end position="180"/>
    </location>
</feature>
<evidence type="ECO:0000256" key="1">
    <source>
        <dbReference type="ARBA" id="ARBA00004377"/>
    </source>
</evidence>
<dbReference type="Proteomes" id="UP000183812">
    <property type="component" value="Unassembled WGS sequence"/>
</dbReference>
<name>A0A0N8VFY0_RHOCA</name>
<keyword evidence="5 9" id="KW-0997">Cell inner membrane</keyword>
<keyword evidence="8 9" id="KW-0472">Membrane</keyword>
<dbReference type="InterPro" id="IPR010129">
    <property type="entry name" value="T1SS_HlyD"/>
</dbReference>
<keyword evidence="4 9" id="KW-1003">Cell membrane</keyword>
<feature type="transmembrane region" description="Helical" evidence="9">
    <location>
        <begin position="32"/>
        <end position="51"/>
    </location>
</feature>